<sequence>MVGLLLWWWRWCLAALLCATAEGFINNFRFKHSNVFNGNILPFKVKISGSYYVDVLGTPQLSFLTDKPEEAVVNAKSLKTTQLPVVCVGDTADMIVKVDKSATERLKTKLVAMEKLVGQGKLPDIEQLMSEWGPFLEIAPEYQCSPITLVPSTDDSTKGFTFSVEYLFNEYKSLIFMDQLGVGQFSYKRQLRLHDSSHVSGNPIRFCGGSAYTGEMFTVEPRPKCPLTSTEENRHHGRAVITVYKPNIVSVRRNVTRCLQRVTHVHCYENAIGKSRDAWRKSRSVNTPVTDCKRWIDTKNACPTFIRSMREDGDDQKDDYYQKNPHVCSFTKTVSQNNAAGEYRTNPYLNYDYELGSIHAFDMRSATLSMGFMEVAMPTVTMVTPWLNIPKNHEYKGSYQINNVTLVWEPFTPDELCLYVPRFRGEVSYIKYKKGDYKTEVDPDSDIEDYTLFLIADQYGAAFNVESDQLIRDLSKLNCMPHKTDYRTKVYQTGSDQIIVVTVVDEGYESRHDVSHIPKDMRHRGNEEQVHGAYNSIKYDAEGKRVLGVEHDNQHSPVKTKAGDPNRVHDLEKHFNSVRRTDGTTQPSAGPVHNEPTATDVLNYLNFKRVEIQKHNLHVRAMQNCFINQIDWDMYVQLLDINPSRAISNRINVAIEASLGGNGFYNVKRCELALGAVVIPTLNTNSSEPVSVNGKQFTVAQIVKHLGVIPDSNKCFAMPLILYTSKMTGVQVIGQLTLEGLINVQKLSYLEACTRNKAFVFTVNDNGHFFFDYKFKFSETVDNIRNATEKFLQASMPPSMIPRSSRFQTENDRHHELSKVHILTIVQPKNLKEKEYQHFPTGLFSNDMYSLAEHQSASLGMMKLMEEQNFERFATLQFSESWNRDRSSSDMGFFGGAGNFLDGVGDFFMKVETGEGNMLYGLGGGLGLALDGAGSGGGKLLDGAGSGIGKASKGFFGGIGDALSSTLMALALPLVALIILAVIIVLVYKHFKNGDNGDGGNHKNHTRDNDDDDDDDYDDDDDDDNNRNKKSADGGLPKVPFSSFVPQAAVANRAIDVFNRVKKGRKK</sequence>
<evidence type="ECO:0000313" key="5">
    <source>
        <dbReference type="Proteomes" id="UP000762676"/>
    </source>
</evidence>
<gene>
    <name evidence="4" type="ORF">ElyMa_005790800</name>
</gene>
<feature type="chain" id="PRO_5043663206" description="Vitellogenin domain-containing protein" evidence="3">
    <location>
        <begin position="24"/>
        <end position="1067"/>
    </location>
</feature>
<keyword evidence="2" id="KW-0472">Membrane</keyword>
<dbReference type="Gene3D" id="2.30.30.1230">
    <property type="match status" value="1"/>
</dbReference>
<protein>
    <recommendedName>
        <fullName evidence="6">Vitellogenin domain-containing protein</fullName>
    </recommendedName>
</protein>
<feature type="compositionally biased region" description="Acidic residues" evidence="1">
    <location>
        <begin position="1009"/>
        <end position="1024"/>
    </location>
</feature>
<feature type="transmembrane region" description="Helical" evidence="2">
    <location>
        <begin position="967"/>
        <end position="988"/>
    </location>
</feature>
<evidence type="ECO:0000256" key="3">
    <source>
        <dbReference type="SAM" id="SignalP"/>
    </source>
</evidence>
<feature type="signal peptide" evidence="3">
    <location>
        <begin position="1"/>
        <end position="23"/>
    </location>
</feature>
<keyword evidence="2" id="KW-0812">Transmembrane</keyword>
<keyword evidence="2" id="KW-1133">Transmembrane helix</keyword>
<evidence type="ECO:0000256" key="2">
    <source>
        <dbReference type="SAM" id="Phobius"/>
    </source>
</evidence>
<dbReference type="Proteomes" id="UP000762676">
    <property type="component" value="Unassembled WGS sequence"/>
</dbReference>
<feature type="region of interest" description="Disordered" evidence="1">
    <location>
        <begin position="996"/>
        <end position="1041"/>
    </location>
</feature>
<accession>A0AAV4FRH8</accession>
<keyword evidence="3" id="KW-0732">Signal</keyword>
<organism evidence="4 5">
    <name type="scientific">Elysia marginata</name>
    <dbReference type="NCBI Taxonomy" id="1093978"/>
    <lineage>
        <taxon>Eukaryota</taxon>
        <taxon>Metazoa</taxon>
        <taxon>Spiralia</taxon>
        <taxon>Lophotrochozoa</taxon>
        <taxon>Mollusca</taxon>
        <taxon>Gastropoda</taxon>
        <taxon>Heterobranchia</taxon>
        <taxon>Euthyneura</taxon>
        <taxon>Panpulmonata</taxon>
        <taxon>Sacoglossa</taxon>
        <taxon>Placobranchoidea</taxon>
        <taxon>Plakobranchidae</taxon>
        <taxon>Elysia</taxon>
    </lineage>
</organism>
<evidence type="ECO:0000313" key="4">
    <source>
        <dbReference type="EMBL" id="GFR76028.1"/>
    </source>
</evidence>
<dbReference type="EMBL" id="BMAT01011622">
    <property type="protein sequence ID" value="GFR76028.1"/>
    <property type="molecule type" value="Genomic_DNA"/>
</dbReference>
<dbReference type="SUPFAM" id="SSF161008">
    <property type="entry name" value="Viral glycoprotein ectodomain-like"/>
    <property type="match status" value="1"/>
</dbReference>
<keyword evidence="5" id="KW-1185">Reference proteome</keyword>
<evidence type="ECO:0000256" key="1">
    <source>
        <dbReference type="SAM" id="MobiDB-lite"/>
    </source>
</evidence>
<evidence type="ECO:0008006" key="6">
    <source>
        <dbReference type="Google" id="ProtNLM"/>
    </source>
</evidence>
<proteinExistence type="predicted"/>
<name>A0AAV4FRH8_9GAST</name>
<reference evidence="4 5" key="1">
    <citation type="journal article" date="2021" name="Elife">
        <title>Chloroplast acquisition without the gene transfer in kleptoplastic sea slugs, Plakobranchus ocellatus.</title>
        <authorList>
            <person name="Maeda T."/>
            <person name="Takahashi S."/>
            <person name="Yoshida T."/>
            <person name="Shimamura S."/>
            <person name="Takaki Y."/>
            <person name="Nagai Y."/>
            <person name="Toyoda A."/>
            <person name="Suzuki Y."/>
            <person name="Arimoto A."/>
            <person name="Ishii H."/>
            <person name="Satoh N."/>
            <person name="Nishiyama T."/>
            <person name="Hasebe M."/>
            <person name="Maruyama T."/>
            <person name="Minagawa J."/>
            <person name="Obokata J."/>
            <person name="Shigenobu S."/>
        </authorList>
    </citation>
    <scope>NUCLEOTIDE SEQUENCE [LARGE SCALE GENOMIC DNA]</scope>
</reference>
<comment type="caution">
    <text evidence="4">The sequence shown here is derived from an EMBL/GenBank/DDBJ whole genome shotgun (WGS) entry which is preliminary data.</text>
</comment>
<dbReference type="AlphaFoldDB" id="A0AAV4FRH8"/>